<dbReference type="Proteomes" id="UP000008065">
    <property type="component" value="Unassembled WGS sequence"/>
</dbReference>
<protein>
    <submittedName>
        <fullName evidence="1">Uncharacterized protein</fullName>
    </submittedName>
</protein>
<dbReference type="GeneID" id="20826278"/>
<organism evidence="1 2">
    <name type="scientific">Neurospora tetrasperma (strain FGSC 2508 / ATCC MYA-4615 / P0657)</name>
    <dbReference type="NCBI Taxonomy" id="510951"/>
    <lineage>
        <taxon>Eukaryota</taxon>
        <taxon>Fungi</taxon>
        <taxon>Dikarya</taxon>
        <taxon>Ascomycota</taxon>
        <taxon>Pezizomycotina</taxon>
        <taxon>Sordariomycetes</taxon>
        <taxon>Sordariomycetidae</taxon>
        <taxon>Sordariales</taxon>
        <taxon>Sordariaceae</taxon>
        <taxon>Neurospora</taxon>
    </lineage>
</organism>
<dbReference type="RefSeq" id="XP_009855930.1">
    <property type="nucleotide sequence ID" value="XM_009857628.1"/>
</dbReference>
<keyword evidence="2" id="KW-1185">Reference proteome</keyword>
<sequence length="136" mass="15298">MSHIDIDGADLRSKKGTTTPSVITIFITGFNRRLCCRLLLLSSYLQRLSNNRHSRRPQPSLPHLSISFILRLPIVKIGPNVRADLAAAVQELEEKHGIDTIDVVIANASTGYVWPKVREAQVDDNNRRRICLGLWS</sequence>
<dbReference type="VEuPathDB" id="FungiDB:NEUTE1DRAFT_142190"/>
<dbReference type="OrthoDB" id="9876299at2759"/>
<name>F8N1A6_NEUT8</name>
<accession>F8N1A6</accession>
<dbReference type="AlphaFoldDB" id="F8N1A6"/>
<reference evidence="2" key="1">
    <citation type="journal article" date="2011" name="Genetics">
        <title>Massive changes in genome architecture accompany the transition to self-fertility in the filamentous fungus Neurospora tetrasperma.</title>
        <authorList>
            <person name="Ellison C.E."/>
            <person name="Stajich J.E."/>
            <person name="Jacobson D.J."/>
            <person name="Natvig D.O."/>
            <person name="Lapidus A."/>
            <person name="Foster B."/>
            <person name="Aerts A."/>
            <person name="Riley R."/>
            <person name="Lindquist E.A."/>
            <person name="Grigoriev I.V."/>
            <person name="Taylor J.W."/>
        </authorList>
    </citation>
    <scope>NUCLEOTIDE SEQUENCE [LARGE SCALE GENOMIC DNA]</scope>
    <source>
        <strain evidence="2">FGSC 2508 / P0657</strain>
    </source>
</reference>
<dbReference type="KEGG" id="nte:NEUTE1DRAFT142190"/>
<dbReference type="EMBL" id="GL891382">
    <property type="protein sequence ID" value="EGO52290.1"/>
    <property type="molecule type" value="Genomic_DNA"/>
</dbReference>
<gene>
    <name evidence="1" type="ORF">NEUTE1DRAFT_142190</name>
</gene>
<proteinExistence type="predicted"/>
<dbReference type="HOGENOM" id="CLU_1876023_0_0_1"/>
<evidence type="ECO:0000313" key="1">
    <source>
        <dbReference type="EMBL" id="EGO52290.1"/>
    </source>
</evidence>
<evidence type="ECO:0000313" key="2">
    <source>
        <dbReference type="Proteomes" id="UP000008065"/>
    </source>
</evidence>